<dbReference type="OrthoDB" id="7559117at2"/>
<sequence length="253" mass="28040">MPSFRWFLSSFRLRSRMGCGLMVLGVSALCAAPAGLAQQVASVATPDTAEVAATRAKAIAMRDAFVAKVKAAGFSCPIAPPAIVVTDIPSWGNYNEETNTLSTSEWTLLQPREKAFFKMLAGPNATDAEVQELFDRASHRWIFVHEMGHWWQACRHQDAKPYATEYGADRIAMAYWREADATVVPRMMPVFHVVLDHMPSPVPDGQEVEAYFNANYQTLGPSPAYPWFQSRMVVTAFEETPAPTFAMTLGQTK</sequence>
<gene>
    <name evidence="2" type="ORF">SAMN05421819_3658</name>
</gene>
<keyword evidence="1" id="KW-0732">Signal</keyword>
<accession>A0A1H6BEZ2</accession>
<evidence type="ECO:0000313" key="2">
    <source>
        <dbReference type="EMBL" id="SEG59333.1"/>
    </source>
</evidence>
<organism evidence="2 3">
    <name type="scientific">Bryocella elongata</name>
    <dbReference type="NCBI Taxonomy" id="863522"/>
    <lineage>
        <taxon>Bacteria</taxon>
        <taxon>Pseudomonadati</taxon>
        <taxon>Acidobacteriota</taxon>
        <taxon>Terriglobia</taxon>
        <taxon>Terriglobales</taxon>
        <taxon>Acidobacteriaceae</taxon>
        <taxon>Bryocella</taxon>
    </lineage>
</organism>
<evidence type="ECO:0000256" key="1">
    <source>
        <dbReference type="SAM" id="SignalP"/>
    </source>
</evidence>
<feature type="chain" id="PRO_5009293687" evidence="1">
    <location>
        <begin position="32"/>
        <end position="253"/>
    </location>
</feature>
<feature type="signal peptide" evidence="1">
    <location>
        <begin position="1"/>
        <end position="31"/>
    </location>
</feature>
<dbReference type="EMBL" id="FNVA01000007">
    <property type="protein sequence ID" value="SEG59333.1"/>
    <property type="molecule type" value="Genomic_DNA"/>
</dbReference>
<dbReference type="AlphaFoldDB" id="A0A1H6BEZ2"/>
<protein>
    <submittedName>
        <fullName evidence="2">Uncharacterized protein</fullName>
    </submittedName>
</protein>
<name>A0A1H6BEZ2_9BACT</name>
<evidence type="ECO:0000313" key="3">
    <source>
        <dbReference type="Proteomes" id="UP000236728"/>
    </source>
</evidence>
<proteinExistence type="predicted"/>
<dbReference type="RefSeq" id="WP_160115225.1">
    <property type="nucleotide sequence ID" value="NZ_FNVA01000007.1"/>
</dbReference>
<reference evidence="2 3" key="1">
    <citation type="submission" date="2016-10" db="EMBL/GenBank/DDBJ databases">
        <authorList>
            <person name="de Groot N.N."/>
        </authorList>
    </citation>
    <scope>NUCLEOTIDE SEQUENCE [LARGE SCALE GENOMIC DNA]</scope>
    <source>
        <strain evidence="2 3">DSM 22489</strain>
    </source>
</reference>
<keyword evidence="3" id="KW-1185">Reference proteome</keyword>
<dbReference type="Proteomes" id="UP000236728">
    <property type="component" value="Unassembled WGS sequence"/>
</dbReference>